<gene>
    <name evidence="9" type="ordered locus">SpiGrapes_3246</name>
</gene>
<dbReference type="GO" id="GO:0016020">
    <property type="term" value="C:membrane"/>
    <property type="evidence" value="ECO:0007669"/>
    <property type="project" value="TreeGrafter"/>
</dbReference>
<dbReference type="CDD" id="cd06563">
    <property type="entry name" value="GH20_chitobiase-like"/>
    <property type="match status" value="1"/>
</dbReference>
<dbReference type="GO" id="GO:0030203">
    <property type="term" value="P:glycosaminoglycan metabolic process"/>
    <property type="evidence" value="ECO:0007669"/>
    <property type="project" value="TreeGrafter"/>
</dbReference>
<dbReference type="EC" id="3.2.1.52" evidence="3"/>
<dbReference type="InterPro" id="IPR017853">
    <property type="entry name" value="GH"/>
</dbReference>
<evidence type="ECO:0000313" key="9">
    <source>
        <dbReference type="EMBL" id="AEV30990.1"/>
    </source>
</evidence>
<organism evidence="9 10">
    <name type="scientific">Sphaerochaeta pleomorpha (strain ATCC BAA-1885 / DSM 22778 / Grapes)</name>
    <dbReference type="NCBI Taxonomy" id="158190"/>
    <lineage>
        <taxon>Bacteria</taxon>
        <taxon>Pseudomonadati</taxon>
        <taxon>Spirochaetota</taxon>
        <taxon>Spirochaetia</taxon>
        <taxon>Spirochaetales</taxon>
        <taxon>Sphaerochaetaceae</taxon>
        <taxon>Sphaerochaeta</taxon>
    </lineage>
</organism>
<reference evidence="9 10" key="1">
    <citation type="submission" date="2011-11" db="EMBL/GenBank/DDBJ databases">
        <title>Complete sequence of Spirochaeta sp. grapes.</title>
        <authorList>
            <consortium name="US DOE Joint Genome Institute"/>
            <person name="Lucas S."/>
            <person name="Han J."/>
            <person name="Lapidus A."/>
            <person name="Cheng J.-F."/>
            <person name="Goodwin L."/>
            <person name="Pitluck S."/>
            <person name="Peters L."/>
            <person name="Ovchinnikova G."/>
            <person name="Munk A.C."/>
            <person name="Detter J.C."/>
            <person name="Han C."/>
            <person name="Tapia R."/>
            <person name="Land M."/>
            <person name="Hauser L."/>
            <person name="Kyrpides N."/>
            <person name="Ivanova N."/>
            <person name="Pagani I."/>
            <person name="Ritalahtilisa K."/>
            <person name="Loeffler F."/>
            <person name="Woyke T."/>
        </authorList>
    </citation>
    <scope>NUCLEOTIDE SEQUENCE [LARGE SCALE GENOMIC DNA]</scope>
    <source>
        <strain evidence="10">ATCC BAA-1885 / DSM 22778 / Grapes</strain>
    </source>
</reference>
<dbReference type="OrthoDB" id="1098018at2"/>
<dbReference type="PRINTS" id="PR00738">
    <property type="entry name" value="GLHYDRLASE20"/>
</dbReference>
<dbReference type="PIRSF" id="PIRSF001093">
    <property type="entry name" value="B-hxosamndse_ab_euk"/>
    <property type="match status" value="1"/>
</dbReference>
<evidence type="ECO:0000256" key="2">
    <source>
        <dbReference type="ARBA" id="ARBA00006285"/>
    </source>
</evidence>
<dbReference type="eggNOG" id="COG3525">
    <property type="taxonomic scope" value="Bacteria"/>
</dbReference>
<dbReference type="GO" id="GO:0004563">
    <property type="term" value="F:beta-N-acetylhexosaminidase activity"/>
    <property type="evidence" value="ECO:0007669"/>
    <property type="project" value="UniProtKB-EC"/>
</dbReference>
<name>G8QR55_SPHPG</name>
<dbReference type="AlphaFoldDB" id="G8QR55"/>
<dbReference type="STRING" id="158190.SpiGrapes_3246"/>
<dbReference type="Proteomes" id="UP000005632">
    <property type="component" value="Chromosome"/>
</dbReference>
<evidence type="ECO:0000259" key="8">
    <source>
        <dbReference type="Pfam" id="PF02838"/>
    </source>
</evidence>
<evidence type="ECO:0000256" key="4">
    <source>
        <dbReference type="ARBA" id="ARBA00022801"/>
    </source>
</evidence>
<evidence type="ECO:0000256" key="1">
    <source>
        <dbReference type="ARBA" id="ARBA00001231"/>
    </source>
</evidence>
<proteinExistence type="inferred from homology"/>
<evidence type="ECO:0000256" key="5">
    <source>
        <dbReference type="ARBA" id="ARBA00023295"/>
    </source>
</evidence>
<dbReference type="SUPFAM" id="SSF51445">
    <property type="entry name" value="(Trans)glycosidases"/>
    <property type="match status" value="1"/>
</dbReference>
<evidence type="ECO:0000256" key="6">
    <source>
        <dbReference type="PIRSR" id="PIRSR625705-1"/>
    </source>
</evidence>
<sequence>MQKKQPKKASELLMPLPLHIVDLEGAFRLHNGTTISFAPEFKEIAELAQQQLQCNLGGEDVFLKKTDTLPREGYTLKVTKNQVVIAASQSEGAFHGFMTLRQMALANDNIIPCCKIEDEPLYSWRGFMLDCSRHFFSPAFIKKLIDAAALHHLNRFHWHLTDDQGWRFPIDGYPNLETIGSKRAELQYSGQTTYGGFYQEEEIKEIVAYAKQRQVVVIPEIETPGHASALLASYPHLGCTEGPYAVQDRWGIFEDVLCAGNDEVLEFLKAAIATLARLFPGPYIHIGGDECPHAQWERCPKCQSRMQKNNLHSEKELQAWMTTQVAKIVEDEGKQPIGWDEVLEGSETLGLPESLIVMSWRGTEGGRKASELGHQIIMSPNTAGCYFDYKHLDSIEEPGNLGVTTLQDTALFNPCPVDLDEASQKMVLGGQGNLWTEKIVYSKHAEYMLFPRLSILAERLWNPQEMSSILSRRNSLEKKLSALDFDCFKGNSN</sequence>
<evidence type="ECO:0000313" key="10">
    <source>
        <dbReference type="Proteomes" id="UP000005632"/>
    </source>
</evidence>
<dbReference type="Pfam" id="PF00728">
    <property type="entry name" value="Glyco_hydro_20"/>
    <property type="match status" value="1"/>
</dbReference>
<dbReference type="Gene3D" id="3.30.379.10">
    <property type="entry name" value="Chitobiase/beta-hexosaminidase domain 2-like"/>
    <property type="match status" value="1"/>
</dbReference>
<dbReference type="InterPro" id="IPR025705">
    <property type="entry name" value="Beta_hexosaminidase_sua/sub"/>
</dbReference>
<feature type="domain" description="Glycoside hydrolase family 20 catalytic" evidence="7">
    <location>
        <begin position="122"/>
        <end position="463"/>
    </location>
</feature>
<dbReference type="InterPro" id="IPR015883">
    <property type="entry name" value="Glyco_hydro_20_cat"/>
</dbReference>
<dbReference type="GO" id="GO:0005975">
    <property type="term" value="P:carbohydrate metabolic process"/>
    <property type="evidence" value="ECO:0007669"/>
    <property type="project" value="InterPro"/>
</dbReference>
<dbReference type="KEGG" id="sgp:SpiGrapes_3246"/>
<dbReference type="EMBL" id="CP003155">
    <property type="protein sequence ID" value="AEV30990.1"/>
    <property type="molecule type" value="Genomic_DNA"/>
</dbReference>
<accession>G8QR55</accession>
<dbReference type="InterPro" id="IPR029018">
    <property type="entry name" value="Hex-like_dom2"/>
</dbReference>
<keyword evidence="4" id="KW-0378">Hydrolase</keyword>
<comment type="catalytic activity">
    <reaction evidence="1">
        <text>Hydrolysis of terminal non-reducing N-acetyl-D-hexosamine residues in N-acetyl-beta-D-hexosaminides.</text>
        <dbReference type="EC" id="3.2.1.52"/>
    </reaction>
</comment>
<feature type="active site" description="Proton donor" evidence="6">
    <location>
        <position position="290"/>
    </location>
</feature>
<evidence type="ECO:0000256" key="3">
    <source>
        <dbReference type="ARBA" id="ARBA00012663"/>
    </source>
</evidence>
<dbReference type="InterPro" id="IPR015882">
    <property type="entry name" value="HEX_bac_N"/>
</dbReference>
<dbReference type="Pfam" id="PF02838">
    <property type="entry name" value="Glyco_hydro_20b"/>
    <property type="match status" value="1"/>
</dbReference>
<dbReference type="SUPFAM" id="SSF55545">
    <property type="entry name" value="beta-N-acetylhexosaminidase-like domain"/>
    <property type="match status" value="1"/>
</dbReference>
<evidence type="ECO:0000259" key="7">
    <source>
        <dbReference type="Pfam" id="PF00728"/>
    </source>
</evidence>
<dbReference type="Gene3D" id="3.20.20.80">
    <property type="entry name" value="Glycosidases"/>
    <property type="match status" value="1"/>
</dbReference>
<protein>
    <recommendedName>
        <fullName evidence="3">beta-N-acetylhexosaminidase</fullName>
        <ecNumber evidence="3">3.2.1.52</ecNumber>
    </recommendedName>
</protein>
<dbReference type="PANTHER" id="PTHR22600:SF57">
    <property type="entry name" value="BETA-N-ACETYLHEXOSAMINIDASE"/>
    <property type="match status" value="1"/>
</dbReference>
<dbReference type="HOGENOM" id="CLU_007082_5_1_12"/>
<feature type="domain" description="Beta-hexosaminidase bacterial type N-terminal" evidence="8">
    <location>
        <begin position="13"/>
        <end position="118"/>
    </location>
</feature>
<dbReference type="PANTHER" id="PTHR22600">
    <property type="entry name" value="BETA-HEXOSAMINIDASE"/>
    <property type="match status" value="1"/>
</dbReference>
<keyword evidence="10" id="KW-1185">Reference proteome</keyword>
<comment type="similarity">
    <text evidence="2">Belongs to the glycosyl hydrolase 20 family.</text>
</comment>
<dbReference type="RefSeq" id="WP_014271829.1">
    <property type="nucleotide sequence ID" value="NC_016633.1"/>
</dbReference>
<keyword evidence="5" id="KW-0326">Glycosidase</keyword>